<feature type="transmembrane region" description="Helical" evidence="9">
    <location>
        <begin position="120"/>
        <end position="137"/>
    </location>
</feature>
<keyword evidence="6 9" id="KW-0812">Transmembrane</keyword>
<dbReference type="PANTHER" id="PTHR23502">
    <property type="entry name" value="MAJOR FACILITATOR SUPERFAMILY"/>
    <property type="match status" value="1"/>
</dbReference>
<keyword evidence="5 9" id="KW-1003">Cell membrane</keyword>
<sequence>MDITSKASRLELADIRSSRKLRLQLAVILGAVATIGPLSIDMYLPALPGLGRSFNTSPALVQLSLSCFLIGLALGQLFAGPLSDVYGRRPPLMIGMSVYALSSLLCAFSPSIGFLVVMRLIQGLSGSVGVVISRAAVRDLYSGSELTRFFALLMIVNGLGPIAAPVIGGQLLRFTTWQGVFFVLFAAGVIFCLTIWLRLPETLPPERRSKGGLKETLTTFGKLLRNPGFMGYVLSQSFVFGAMFAYISGSSFVLQNIFGVSPQMYSLIFAVNGLGIVIAGQVAGRLSGQLGERGVLVWGLLQSSLGGLLLLYSILTEGGLALLLIALFAVVSSVGLVGTTTFSLAMQDQGENAGSASAMLGLLPLLMGGLVSPLVGLGGGETALPMGMVIAGAGICSVLSYSLLVRRKGRLE</sequence>
<feature type="transmembrane region" description="Helical" evidence="9">
    <location>
        <begin position="383"/>
        <end position="404"/>
    </location>
</feature>
<comment type="similarity">
    <text evidence="3">Belongs to the major facilitator superfamily. TCR/Tet family.</text>
</comment>
<keyword evidence="4 9" id="KW-0813">Transport</keyword>
<evidence type="ECO:0000313" key="11">
    <source>
        <dbReference type="EMBL" id="RQW09229.1"/>
    </source>
</evidence>
<evidence type="ECO:0000256" key="5">
    <source>
        <dbReference type="ARBA" id="ARBA00022475"/>
    </source>
</evidence>
<evidence type="ECO:0000256" key="3">
    <source>
        <dbReference type="ARBA" id="ARBA00007520"/>
    </source>
</evidence>
<dbReference type="PROSITE" id="PS00216">
    <property type="entry name" value="SUGAR_TRANSPORT_1"/>
    <property type="match status" value="1"/>
</dbReference>
<feature type="transmembrane region" description="Helical" evidence="9">
    <location>
        <begin position="321"/>
        <end position="346"/>
    </location>
</feature>
<feature type="transmembrane region" description="Helical" evidence="9">
    <location>
        <begin position="264"/>
        <end position="283"/>
    </location>
</feature>
<dbReference type="InterPro" id="IPR005829">
    <property type="entry name" value="Sugar_transporter_CS"/>
</dbReference>
<gene>
    <name evidence="11" type="ORF">EH198_20305</name>
</gene>
<feature type="transmembrane region" description="Helical" evidence="9">
    <location>
        <begin position="358"/>
        <end position="377"/>
    </location>
</feature>
<evidence type="ECO:0000256" key="4">
    <source>
        <dbReference type="ARBA" id="ARBA00022448"/>
    </source>
</evidence>
<reference evidence="11 12" key="1">
    <citation type="submission" date="2018-11" db="EMBL/GenBank/DDBJ databases">
        <title>Genome sequence of strain 7197.</title>
        <authorList>
            <person name="Gao J."/>
            <person name="Sun J."/>
        </authorList>
    </citation>
    <scope>NUCLEOTIDE SEQUENCE [LARGE SCALE GENOMIC DNA]</scope>
    <source>
        <strain evidence="11 12">7197</strain>
    </source>
</reference>
<comment type="similarity">
    <text evidence="2 9">Belongs to the major facilitator superfamily. Bcr/CmlA family.</text>
</comment>
<dbReference type="InterPro" id="IPR011701">
    <property type="entry name" value="MFS"/>
</dbReference>
<dbReference type="InterPro" id="IPR001958">
    <property type="entry name" value="Tet-R_TetA/multi-R_MdtG-like"/>
</dbReference>
<feature type="transmembrane region" description="Helical" evidence="9">
    <location>
        <begin position="21"/>
        <end position="40"/>
    </location>
</feature>
<dbReference type="GO" id="GO:0005886">
    <property type="term" value="C:plasma membrane"/>
    <property type="evidence" value="ECO:0007669"/>
    <property type="project" value="UniProtKB-SubCell"/>
</dbReference>
<dbReference type="InterPro" id="IPR004812">
    <property type="entry name" value="Efflux_drug-R_Bcr/CmlA"/>
</dbReference>
<dbReference type="CDD" id="cd17320">
    <property type="entry name" value="MFS_MdfA_MDR_like"/>
    <property type="match status" value="1"/>
</dbReference>
<feature type="transmembrane region" description="Helical" evidence="9">
    <location>
        <begin position="179"/>
        <end position="199"/>
    </location>
</feature>
<evidence type="ECO:0000256" key="9">
    <source>
        <dbReference type="RuleBase" id="RU365088"/>
    </source>
</evidence>
<dbReference type="AlphaFoldDB" id="A0A3N9P0L4"/>
<feature type="domain" description="Major facilitator superfamily (MFS) profile" evidence="10">
    <location>
        <begin position="25"/>
        <end position="409"/>
    </location>
</feature>
<feature type="transmembrane region" description="Helical" evidence="9">
    <location>
        <begin position="60"/>
        <end position="80"/>
    </location>
</feature>
<comment type="subcellular location">
    <subcellularLocation>
        <location evidence="1 9">Cell membrane</location>
        <topology evidence="1 9">Multi-pass membrane protein</topology>
    </subcellularLocation>
</comment>
<evidence type="ECO:0000256" key="6">
    <source>
        <dbReference type="ARBA" id="ARBA00022692"/>
    </source>
</evidence>
<organism evidence="11 12">
    <name type="scientific">Paenibacillus rhizophilus</name>
    <dbReference type="NCBI Taxonomy" id="1850366"/>
    <lineage>
        <taxon>Bacteria</taxon>
        <taxon>Bacillati</taxon>
        <taxon>Bacillota</taxon>
        <taxon>Bacilli</taxon>
        <taxon>Bacillales</taxon>
        <taxon>Paenibacillaceae</taxon>
        <taxon>Paenibacillus</taxon>
    </lineage>
</organism>
<dbReference type="NCBIfam" id="TIGR00710">
    <property type="entry name" value="efflux_Bcr_CflA"/>
    <property type="match status" value="1"/>
</dbReference>
<evidence type="ECO:0000313" key="12">
    <source>
        <dbReference type="Proteomes" id="UP000282529"/>
    </source>
</evidence>
<dbReference type="PROSITE" id="PS50850">
    <property type="entry name" value="MFS"/>
    <property type="match status" value="1"/>
</dbReference>
<feature type="transmembrane region" description="Helical" evidence="9">
    <location>
        <begin position="295"/>
        <end position="315"/>
    </location>
</feature>
<dbReference type="SUPFAM" id="SSF103473">
    <property type="entry name" value="MFS general substrate transporter"/>
    <property type="match status" value="1"/>
</dbReference>
<evidence type="ECO:0000256" key="7">
    <source>
        <dbReference type="ARBA" id="ARBA00022989"/>
    </source>
</evidence>
<evidence type="ECO:0000256" key="8">
    <source>
        <dbReference type="ARBA" id="ARBA00023136"/>
    </source>
</evidence>
<evidence type="ECO:0000256" key="2">
    <source>
        <dbReference type="ARBA" id="ARBA00006236"/>
    </source>
</evidence>
<dbReference type="Pfam" id="PF07690">
    <property type="entry name" value="MFS_1"/>
    <property type="match status" value="1"/>
</dbReference>
<dbReference type="OrthoDB" id="9800416at2"/>
<keyword evidence="8 9" id="KW-0472">Membrane</keyword>
<dbReference type="PANTHER" id="PTHR23502:SF132">
    <property type="entry name" value="POLYAMINE TRANSPORTER 2-RELATED"/>
    <property type="match status" value="1"/>
</dbReference>
<dbReference type="Proteomes" id="UP000282529">
    <property type="component" value="Unassembled WGS sequence"/>
</dbReference>
<evidence type="ECO:0000259" key="10">
    <source>
        <dbReference type="PROSITE" id="PS50850"/>
    </source>
</evidence>
<feature type="transmembrane region" description="Helical" evidence="9">
    <location>
        <begin position="232"/>
        <end position="258"/>
    </location>
</feature>
<keyword evidence="7 9" id="KW-1133">Transmembrane helix</keyword>
<evidence type="ECO:0000256" key="1">
    <source>
        <dbReference type="ARBA" id="ARBA00004651"/>
    </source>
</evidence>
<accession>A0A3N9P0L4</accession>
<dbReference type="InterPro" id="IPR036259">
    <property type="entry name" value="MFS_trans_sf"/>
</dbReference>
<dbReference type="Gene3D" id="1.20.1720.10">
    <property type="entry name" value="Multidrug resistance protein D"/>
    <property type="match status" value="1"/>
</dbReference>
<comment type="caution">
    <text evidence="11">The sequence shown here is derived from an EMBL/GenBank/DDBJ whole genome shotgun (WGS) entry which is preliminary data.</text>
</comment>
<dbReference type="RefSeq" id="WP_124697336.1">
    <property type="nucleotide sequence ID" value="NZ_JBHUFE010000036.1"/>
</dbReference>
<dbReference type="GO" id="GO:1990961">
    <property type="term" value="P:xenobiotic detoxification by transmembrane export across the plasma membrane"/>
    <property type="evidence" value="ECO:0007669"/>
    <property type="project" value="InterPro"/>
</dbReference>
<dbReference type="InterPro" id="IPR020846">
    <property type="entry name" value="MFS_dom"/>
</dbReference>
<protein>
    <recommendedName>
        <fullName evidence="9">Bcr/CflA family efflux transporter</fullName>
    </recommendedName>
</protein>
<name>A0A3N9P0L4_9BACL</name>
<dbReference type="FunFam" id="1.20.1720.10:FF:000005">
    <property type="entry name" value="Bcr/CflA family efflux transporter"/>
    <property type="match status" value="1"/>
</dbReference>
<dbReference type="EMBL" id="RQPI01000015">
    <property type="protein sequence ID" value="RQW09229.1"/>
    <property type="molecule type" value="Genomic_DNA"/>
</dbReference>
<feature type="transmembrane region" description="Helical" evidence="9">
    <location>
        <begin position="149"/>
        <end position="167"/>
    </location>
</feature>
<feature type="transmembrane region" description="Helical" evidence="9">
    <location>
        <begin position="92"/>
        <end position="114"/>
    </location>
</feature>
<keyword evidence="12" id="KW-1185">Reference proteome</keyword>
<dbReference type="GO" id="GO:0042910">
    <property type="term" value="F:xenobiotic transmembrane transporter activity"/>
    <property type="evidence" value="ECO:0007669"/>
    <property type="project" value="InterPro"/>
</dbReference>
<proteinExistence type="inferred from homology"/>
<dbReference type="PRINTS" id="PR01035">
    <property type="entry name" value="TCRTETA"/>
</dbReference>